<evidence type="ECO:0000313" key="2">
    <source>
        <dbReference type="EMBL" id="MFC4592388.1"/>
    </source>
</evidence>
<dbReference type="RefSeq" id="WP_262850318.1">
    <property type="nucleotide sequence ID" value="NZ_JANZYP010000101.1"/>
</dbReference>
<name>A0ABV9ETA5_9ACTN</name>
<feature type="chain" id="PRO_5046477822" description="UDP-N-acetylmuramyl pentapeptide phosphotransferase/UDP-N-acetylglucosamine-1-phosphate transferase" evidence="1">
    <location>
        <begin position="26"/>
        <end position="291"/>
    </location>
</feature>
<evidence type="ECO:0000313" key="3">
    <source>
        <dbReference type="Proteomes" id="UP001595891"/>
    </source>
</evidence>
<evidence type="ECO:0000256" key="1">
    <source>
        <dbReference type="SAM" id="SignalP"/>
    </source>
</evidence>
<feature type="signal peptide" evidence="1">
    <location>
        <begin position="1"/>
        <end position="25"/>
    </location>
</feature>
<accession>A0ABV9ETA5</accession>
<gene>
    <name evidence="2" type="ORF">ACFO8L_40305</name>
</gene>
<comment type="caution">
    <text evidence="2">The sequence shown here is derived from an EMBL/GenBank/DDBJ whole genome shotgun (WGS) entry which is preliminary data.</text>
</comment>
<reference evidence="3" key="1">
    <citation type="journal article" date="2019" name="Int. J. Syst. Evol. Microbiol.">
        <title>The Global Catalogue of Microorganisms (GCM) 10K type strain sequencing project: providing services to taxonomists for standard genome sequencing and annotation.</title>
        <authorList>
            <consortium name="The Broad Institute Genomics Platform"/>
            <consortium name="The Broad Institute Genome Sequencing Center for Infectious Disease"/>
            <person name="Wu L."/>
            <person name="Ma J."/>
        </authorList>
    </citation>
    <scope>NUCLEOTIDE SEQUENCE [LARGE SCALE GENOMIC DNA]</scope>
    <source>
        <strain evidence="3">CCUG 49560</strain>
    </source>
</reference>
<evidence type="ECO:0008006" key="4">
    <source>
        <dbReference type="Google" id="ProtNLM"/>
    </source>
</evidence>
<dbReference type="EMBL" id="JBHSFN010000049">
    <property type="protein sequence ID" value="MFC4592388.1"/>
    <property type="molecule type" value="Genomic_DNA"/>
</dbReference>
<keyword evidence="1" id="KW-0732">Signal</keyword>
<keyword evidence="3" id="KW-1185">Reference proteome</keyword>
<sequence>MAHRSWLGAVAGAALGAVAARAAYAAFTRRPPVGDEKTWTRTNHRGEPITLLEGPAFVAGAGAAAVLAPGLPARVRAAAVLAGVGSGVLGAYDDLREVNSSKGFKGHLAALARGEVTSGAVKILGIGVAGLAASALLPPRPGDAGRGLARAAGTLLDGALIAGSANLANLFDLRPGRAIKVGLLAGGPLLAASLAKGAPAAAALTAVPVGAGLALLPEDLGERAMLGDAGANALGALLGVAAVTGLRRSSRLAVLGTVVALTAVSEKVSFTKVIAGNPALNRLDMLGRRPR</sequence>
<organism evidence="2 3">
    <name type="scientific">Sphaerisporangium corydalis</name>
    <dbReference type="NCBI Taxonomy" id="1441875"/>
    <lineage>
        <taxon>Bacteria</taxon>
        <taxon>Bacillati</taxon>
        <taxon>Actinomycetota</taxon>
        <taxon>Actinomycetes</taxon>
        <taxon>Streptosporangiales</taxon>
        <taxon>Streptosporangiaceae</taxon>
        <taxon>Sphaerisporangium</taxon>
    </lineage>
</organism>
<protein>
    <recommendedName>
        <fullName evidence="4">UDP-N-acetylmuramyl pentapeptide phosphotransferase/UDP-N-acetylglucosamine-1-phosphate transferase</fullName>
    </recommendedName>
</protein>
<proteinExistence type="predicted"/>
<dbReference type="Proteomes" id="UP001595891">
    <property type="component" value="Unassembled WGS sequence"/>
</dbReference>